<dbReference type="GO" id="GO:0030907">
    <property type="term" value="C:MBF transcription complex"/>
    <property type="evidence" value="ECO:0007669"/>
    <property type="project" value="TreeGrafter"/>
</dbReference>
<proteinExistence type="predicted"/>
<keyword evidence="4" id="KW-1185">Reference proteome</keyword>
<evidence type="ECO:0000313" key="4">
    <source>
        <dbReference type="Proteomes" id="UP001149079"/>
    </source>
</evidence>
<dbReference type="GO" id="GO:0000981">
    <property type="term" value="F:DNA-binding transcription factor activity, RNA polymerase II-specific"/>
    <property type="evidence" value="ECO:0007669"/>
    <property type="project" value="UniProtKB-ARBA"/>
</dbReference>
<sequence length="514" mass="57742">MLSINSLLNPQPERRAYTQPPVSISREKRQKMAKDAPVFRPGETQGKVRYRPHLARDPELERLHREFSIHPMGAIDKYPREIPYASDKKTFQEKTGRESFHVFQYTFRIPGEEKEWTVMWDYNIGIVRITHLFKCNGNKLSNLLQTTPGKMLNQNPSLREICHSITGGALSAQGYWMPYECAKALAATFCWRIRYALTPLFGNDFPAMCIPPTDRIKYNRMVIDKNIIARATELAKHYRSLEPSHSGQFSRPAPRVPSSTYRLLQPNREDPSLKLAPLKIPHHQYAESSASARDSSTEPYCMSPKSASPFSAFTPVNPSRKTVPTPRSHVESSQSNLHQMPEAMGPEDISGESDTDSISSSNLYSTPHSTSADDQLDAEKATETDGPVEPSSDDGDLTDSDDDWQVDDAEDKDYRGPPLKKPLHGSPRLGRSASPRSQGKKNPDRISRPARSRPVPHFIREVNAAEALLRLHMVELEEMSTETEVEDDGAATPLSTLSLGAAAPRTRKRRRASL</sequence>
<reference evidence="3" key="1">
    <citation type="submission" date="2022-11" db="EMBL/GenBank/DDBJ databases">
        <authorList>
            <person name="Petersen C."/>
        </authorList>
    </citation>
    <scope>NUCLEOTIDE SEQUENCE</scope>
    <source>
        <strain evidence="3">IBT 22155</strain>
    </source>
</reference>
<feature type="domain" description="HTH APSES-type" evidence="2">
    <location>
        <begin position="89"/>
        <end position="212"/>
    </location>
</feature>
<dbReference type="Gene3D" id="3.10.260.10">
    <property type="entry name" value="Transcription regulator HTH, APSES-type DNA-binding domain"/>
    <property type="match status" value="1"/>
</dbReference>
<evidence type="ECO:0000256" key="1">
    <source>
        <dbReference type="SAM" id="MobiDB-lite"/>
    </source>
</evidence>
<dbReference type="InterPro" id="IPR036887">
    <property type="entry name" value="HTH_APSES_sf"/>
</dbReference>
<feature type="compositionally biased region" description="Basic residues" evidence="1">
    <location>
        <begin position="505"/>
        <end position="514"/>
    </location>
</feature>
<feature type="region of interest" description="Disordered" evidence="1">
    <location>
        <begin position="284"/>
        <end position="458"/>
    </location>
</feature>
<dbReference type="RefSeq" id="XP_056522916.1">
    <property type="nucleotide sequence ID" value="XM_056663859.1"/>
</dbReference>
<dbReference type="EMBL" id="JAPQKL010000003">
    <property type="protein sequence ID" value="KAJ5138267.1"/>
    <property type="molecule type" value="Genomic_DNA"/>
</dbReference>
<feature type="compositionally biased region" description="Polar residues" evidence="1">
    <location>
        <begin position="362"/>
        <end position="373"/>
    </location>
</feature>
<name>A0A9W9L5X3_9EURO</name>
<gene>
    <name evidence="3" type="ORF">N7515_003115</name>
</gene>
<feature type="region of interest" description="Disordered" evidence="1">
    <location>
        <begin position="480"/>
        <end position="514"/>
    </location>
</feature>
<comment type="caution">
    <text evidence="3">The sequence shown here is derived from an EMBL/GenBank/DDBJ whole genome shotgun (WGS) entry which is preliminary data.</text>
</comment>
<dbReference type="PANTHER" id="PTHR43828">
    <property type="entry name" value="ASPARAGINASE"/>
    <property type="match status" value="1"/>
</dbReference>
<dbReference type="Proteomes" id="UP001149079">
    <property type="component" value="Unassembled WGS sequence"/>
</dbReference>
<accession>A0A9W9L5X3</accession>
<feature type="region of interest" description="Disordered" evidence="1">
    <location>
        <begin position="241"/>
        <end position="267"/>
    </location>
</feature>
<dbReference type="PROSITE" id="PS51299">
    <property type="entry name" value="HTH_APSES"/>
    <property type="match status" value="1"/>
</dbReference>
<dbReference type="PANTHER" id="PTHR43828:SF5">
    <property type="entry name" value="TRANSCRIPTIONAL REPRESSOR XBP1"/>
    <property type="match status" value="1"/>
</dbReference>
<feature type="compositionally biased region" description="Polar residues" evidence="1">
    <location>
        <begin position="305"/>
        <end position="322"/>
    </location>
</feature>
<reference evidence="3" key="2">
    <citation type="journal article" date="2023" name="IMA Fungus">
        <title>Comparative genomic study of the Penicillium genus elucidates a diverse pangenome and 15 lateral gene transfer events.</title>
        <authorList>
            <person name="Petersen C."/>
            <person name="Sorensen T."/>
            <person name="Nielsen M.R."/>
            <person name="Sondergaard T.E."/>
            <person name="Sorensen J.L."/>
            <person name="Fitzpatrick D.A."/>
            <person name="Frisvad J.C."/>
            <person name="Nielsen K.L."/>
        </authorList>
    </citation>
    <scope>NUCLEOTIDE SEQUENCE</scope>
    <source>
        <strain evidence="3">IBT 22155</strain>
    </source>
</reference>
<dbReference type="InterPro" id="IPR003163">
    <property type="entry name" value="Tscrpt_reg_HTH_APSES-type"/>
</dbReference>
<dbReference type="SUPFAM" id="SSF54616">
    <property type="entry name" value="DNA-binding domain of Mlu1-box binding protein MBP1"/>
    <property type="match status" value="1"/>
</dbReference>
<dbReference type="GO" id="GO:0033309">
    <property type="term" value="C:SBF transcription complex"/>
    <property type="evidence" value="ECO:0007669"/>
    <property type="project" value="TreeGrafter"/>
</dbReference>
<feature type="compositionally biased region" description="Acidic residues" evidence="1">
    <location>
        <begin position="480"/>
        <end position="489"/>
    </location>
</feature>
<dbReference type="GO" id="GO:0003677">
    <property type="term" value="F:DNA binding"/>
    <property type="evidence" value="ECO:0007669"/>
    <property type="project" value="InterPro"/>
</dbReference>
<organism evidence="3 4">
    <name type="scientific">Penicillium bovifimosum</name>
    <dbReference type="NCBI Taxonomy" id="126998"/>
    <lineage>
        <taxon>Eukaryota</taxon>
        <taxon>Fungi</taxon>
        <taxon>Dikarya</taxon>
        <taxon>Ascomycota</taxon>
        <taxon>Pezizomycotina</taxon>
        <taxon>Eurotiomycetes</taxon>
        <taxon>Eurotiomycetidae</taxon>
        <taxon>Eurotiales</taxon>
        <taxon>Aspergillaceae</taxon>
        <taxon>Penicillium</taxon>
    </lineage>
</organism>
<dbReference type="OrthoDB" id="5562739at2759"/>
<feature type="compositionally biased region" description="Basic and acidic residues" evidence="1">
    <location>
        <begin position="25"/>
        <end position="34"/>
    </location>
</feature>
<dbReference type="AlphaFoldDB" id="A0A9W9L5X3"/>
<dbReference type="GeneID" id="81403029"/>
<protein>
    <recommendedName>
        <fullName evidence="2">HTH APSES-type domain-containing protein</fullName>
    </recommendedName>
</protein>
<evidence type="ECO:0000313" key="3">
    <source>
        <dbReference type="EMBL" id="KAJ5138267.1"/>
    </source>
</evidence>
<evidence type="ECO:0000259" key="2">
    <source>
        <dbReference type="PROSITE" id="PS51299"/>
    </source>
</evidence>
<feature type="compositionally biased region" description="Acidic residues" evidence="1">
    <location>
        <begin position="391"/>
        <end position="411"/>
    </location>
</feature>
<dbReference type="InterPro" id="IPR051642">
    <property type="entry name" value="SWI6-like"/>
</dbReference>
<feature type="region of interest" description="Disordered" evidence="1">
    <location>
        <begin position="1"/>
        <end position="43"/>
    </location>
</feature>
<feature type="compositionally biased region" description="Polar residues" evidence="1">
    <location>
        <begin position="286"/>
        <end position="298"/>
    </location>
</feature>